<dbReference type="KEGG" id="vab:WPS_26030"/>
<evidence type="ECO:0008006" key="3">
    <source>
        <dbReference type="Google" id="ProtNLM"/>
    </source>
</evidence>
<gene>
    <name evidence="1" type="ORF">WPS_26030</name>
</gene>
<name>A0AAN1XZW4_UNVUL</name>
<proteinExistence type="predicted"/>
<dbReference type="Proteomes" id="UP001317532">
    <property type="component" value="Chromosome"/>
</dbReference>
<evidence type="ECO:0000313" key="2">
    <source>
        <dbReference type="Proteomes" id="UP001317532"/>
    </source>
</evidence>
<protein>
    <recommendedName>
        <fullName evidence="3">N-acetylmuramoyl-L-alanine amidase</fullName>
    </recommendedName>
</protein>
<sequence>MAGARAETGDVVIQAGHQGRPASCAPLHVRACNLGTSGANGALERDWTPIVADAAARILRAQGYAVIRRPADYAEHDSARAAVFLHFDGAEPCASGASVGFPPSARSEFVSEWERRYRAWFPYRFVGENISDNESQYYGFRKVDAPDKMLIEFGEMTCPAQFAWMAPRLHEMGERLAAFLIHELPR</sequence>
<dbReference type="AlphaFoldDB" id="A0AAN1XZW4"/>
<reference evidence="1 2" key="1">
    <citation type="journal article" date="2022" name="ISME Commun">
        <title>Vulcanimicrobium alpinus gen. nov. sp. nov., the first cultivated representative of the candidate phylum 'Eremiobacterota', is a metabolically versatile aerobic anoxygenic phototroph.</title>
        <authorList>
            <person name="Yabe S."/>
            <person name="Muto K."/>
            <person name="Abe K."/>
            <person name="Yokota A."/>
            <person name="Staudigel H."/>
            <person name="Tebo B.M."/>
        </authorList>
    </citation>
    <scope>NUCLEOTIDE SEQUENCE [LARGE SCALE GENOMIC DNA]</scope>
    <source>
        <strain evidence="1 2">WC8-2</strain>
    </source>
</reference>
<organism evidence="1 2">
    <name type="scientific">Vulcanimicrobium alpinum</name>
    <dbReference type="NCBI Taxonomy" id="3016050"/>
    <lineage>
        <taxon>Bacteria</taxon>
        <taxon>Bacillati</taxon>
        <taxon>Vulcanimicrobiota</taxon>
        <taxon>Vulcanimicrobiia</taxon>
        <taxon>Vulcanimicrobiales</taxon>
        <taxon>Vulcanimicrobiaceae</taxon>
        <taxon>Vulcanimicrobium</taxon>
    </lineage>
</organism>
<dbReference type="Gene3D" id="3.40.630.40">
    <property type="entry name" value="Zn-dependent exopeptidases"/>
    <property type="match status" value="1"/>
</dbReference>
<dbReference type="SUPFAM" id="SSF53187">
    <property type="entry name" value="Zn-dependent exopeptidases"/>
    <property type="match status" value="1"/>
</dbReference>
<evidence type="ECO:0000313" key="1">
    <source>
        <dbReference type="EMBL" id="BDE07327.1"/>
    </source>
</evidence>
<dbReference type="EMBL" id="AP025523">
    <property type="protein sequence ID" value="BDE07327.1"/>
    <property type="molecule type" value="Genomic_DNA"/>
</dbReference>
<keyword evidence="2" id="KW-1185">Reference proteome</keyword>
<accession>A0AAN1XZW4</accession>